<keyword evidence="2" id="KW-1185">Reference proteome</keyword>
<dbReference type="PANTHER" id="PTHR48055">
    <property type="entry name" value="LEUCINE-RICH REPEAT RECEPTOR PROTEIN KINASE EMS1"/>
    <property type="match status" value="1"/>
</dbReference>
<dbReference type="Proteomes" id="UP000017836">
    <property type="component" value="Unassembled WGS sequence"/>
</dbReference>
<accession>W1NGX5</accession>
<dbReference type="PANTHER" id="PTHR48055:SF57">
    <property type="entry name" value="PROTEIN KINASE DOMAIN-CONTAINING PROTEIN"/>
    <property type="match status" value="1"/>
</dbReference>
<name>W1NGX5_AMBTC</name>
<organism evidence="1 2">
    <name type="scientific">Amborella trichopoda</name>
    <dbReference type="NCBI Taxonomy" id="13333"/>
    <lineage>
        <taxon>Eukaryota</taxon>
        <taxon>Viridiplantae</taxon>
        <taxon>Streptophyta</taxon>
        <taxon>Embryophyta</taxon>
        <taxon>Tracheophyta</taxon>
        <taxon>Spermatophyta</taxon>
        <taxon>Magnoliopsida</taxon>
        <taxon>Amborellales</taxon>
        <taxon>Amborellaceae</taxon>
        <taxon>Amborella</taxon>
    </lineage>
</organism>
<dbReference type="EMBL" id="KI397513">
    <property type="protein sequence ID" value="ERM94420.1"/>
    <property type="molecule type" value="Genomic_DNA"/>
</dbReference>
<protein>
    <recommendedName>
        <fullName evidence="3">Serine-threonine/tyrosine-protein kinase catalytic domain-containing protein</fullName>
    </recommendedName>
</protein>
<dbReference type="AlphaFoldDB" id="W1NGX5"/>
<evidence type="ECO:0000313" key="2">
    <source>
        <dbReference type="Proteomes" id="UP000017836"/>
    </source>
</evidence>
<reference evidence="2" key="1">
    <citation type="journal article" date="2013" name="Science">
        <title>The Amborella genome and the evolution of flowering plants.</title>
        <authorList>
            <consortium name="Amborella Genome Project"/>
        </authorList>
    </citation>
    <scope>NUCLEOTIDE SEQUENCE [LARGE SCALE GENOMIC DNA]</scope>
</reference>
<evidence type="ECO:0008006" key="3">
    <source>
        <dbReference type="Google" id="ProtNLM"/>
    </source>
</evidence>
<sequence length="109" mass="12501">MILLETFARKRPTNSMFYVSLSLPKWVEQEFSDGALHVVDGDLLMENDSQGNSSSSRFEYSNSTLKCLSSILEMGLLCTKERPNERINMRDAVTKLEDIRSDYIESLRT</sequence>
<proteinExistence type="predicted"/>
<dbReference type="HOGENOM" id="CLU_2112186_0_0_1"/>
<dbReference type="InterPro" id="IPR051564">
    <property type="entry name" value="LRR_receptor-like_kinase"/>
</dbReference>
<evidence type="ECO:0000313" key="1">
    <source>
        <dbReference type="EMBL" id="ERM94420.1"/>
    </source>
</evidence>
<gene>
    <name evidence="1" type="ORF">AMTR_s00010p00257080</name>
</gene>
<dbReference type="OMA" id="YQYKCSK"/>
<dbReference type="Gramene" id="ERM94420">
    <property type="protein sequence ID" value="ERM94420"/>
    <property type="gene ID" value="AMTR_s00010p00257080"/>
</dbReference>
<dbReference type="Gene3D" id="1.10.510.10">
    <property type="entry name" value="Transferase(Phosphotransferase) domain 1"/>
    <property type="match status" value="1"/>
</dbReference>